<keyword evidence="1" id="KW-1133">Transmembrane helix</keyword>
<evidence type="ECO:0000256" key="1">
    <source>
        <dbReference type="SAM" id="Phobius"/>
    </source>
</evidence>
<reference evidence="2 3" key="1">
    <citation type="submission" date="2020-04" db="EMBL/GenBank/DDBJ databases">
        <title>Flammeovirga sp. SR4, a novel species isolated from seawater.</title>
        <authorList>
            <person name="Wang X."/>
        </authorList>
    </citation>
    <scope>NUCLEOTIDE SEQUENCE [LARGE SCALE GENOMIC DNA]</scope>
    <source>
        <strain evidence="2 3">SR4</strain>
    </source>
</reference>
<keyword evidence="3" id="KW-1185">Reference proteome</keyword>
<gene>
    <name evidence="2" type="ORF">HGP29_19060</name>
</gene>
<keyword evidence="1" id="KW-0812">Transmembrane</keyword>
<dbReference type="AlphaFoldDB" id="A0A7X8XXJ3"/>
<dbReference type="RefSeq" id="WP_168884018.1">
    <property type="nucleotide sequence ID" value="NZ_JABAIL010000006.1"/>
</dbReference>
<evidence type="ECO:0000313" key="2">
    <source>
        <dbReference type="EMBL" id="NLR93304.1"/>
    </source>
</evidence>
<accession>A0A7X8XXJ3</accession>
<evidence type="ECO:0008006" key="4">
    <source>
        <dbReference type="Google" id="ProtNLM"/>
    </source>
</evidence>
<organism evidence="2 3">
    <name type="scientific">Flammeovirga agarivorans</name>
    <dbReference type="NCBI Taxonomy" id="2726742"/>
    <lineage>
        <taxon>Bacteria</taxon>
        <taxon>Pseudomonadati</taxon>
        <taxon>Bacteroidota</taxon>
        <taxon>Cytophagia</taxon>
        <taxon>Cytophagales</taxon>
        <taxon>Flammeovirgaceae</taxon>
        <taxon>Flammeovirga</taxon>
    </lineage>
</organism>
<comment type="caution">
    <text evidence="2">The sequence shown here is derived from an EMBL/GenBank/DDBJ whole genome shotgun (WGS) entry which is preliminary data.</text>
</comment>
<dbReference type="EMBL" id="JABAIL010000006">
    <property type="protein sequence ID" value="NLR93304.1"/>
    <property type="molecule type" value="Genomic_DNA"/>
</dbReference>
<keyword evidence="1" id="KW-0472">Membrane</keyword>
<evidence type="ECO:0000313" key="3">
    <source>
        <dbReference type="Proteomes" id="UP000585050"/>
    </source>
</evidence>
<proteinExistence type="predicted"/>
<sequence length="249" mass="28963">MKEYKEANIKTRELNKSKLRLLRFNFLIIGFLMIGCKGDELTLPVFSENLTLPTFSENIVFEEFNQDCDWELKQTDAASMTLENGGLVVEKFQKSTENNFCLWYAKNIETFDTSSDFSMEFDVEIIEGSQDYIAEFDIAWGQISGKEKSFYQFTLSDKGVCRINKFDNTIDGKYWSYLKEITLLNVNEGDVNHINIIQHQGEMLVMFNEKEIFEFQTSTVQGEDIGFITCQKVKWQLDNLKITDKVLPQ</sequence>
<name>A0A7X8XXJ3_9BACT</name>
<dbReference type="Gene3D" id="2.60.120.560">
    <property type="entry name" value="Exo-inulinase, domain 1"/>
    <property type="match status" value="1"/>
</dbReference>
<dbReference type="Proteomes" id="UP000585050">
    <property type="component" value="Unassembled WGS sequence"/>
</dbReference>
<protein>
    <recommendedName>
        <fullName evidence="4">3-keto-disaccharide hydrolase domain-containing protein</fullName>
    </recommendedName>
</protein>
<feature type="transmembrane region" description="Helical" evidence="1">
    <location>
        <begin position="21"/>
        <end position="38"/>
    </location>
</feature>